<evidence type="ECO:0000313" key="3">
    <source>
        <dbReference type="Proteomes" id="UP000484015"/>
    </source>
</evidence>
<dbReference type="EMBL" id="WNLA01000011">
    <property type="protein sequence ID" value="MTW03756.1"/>
    <property type="molecule type" value="Genomic_DNA"/>
</dbReference>
<organism evidence="2 3">
    <name type="scientific">Pseudoduganella ginsengisoli</name>
    <dbReference type="NCBI Taxonomy" id="1462440"/>
    <lineage>
        <taxon>Bacteria</taxon>
        <taxon>Pseudomonadati</taxon>
        <taxon>Pseudomonadota</taxon>
        <taxon>Betaproteobacteria</taxon>
        <taxon>Burkholderiales</taxon>
        <taxon>Oxalobacteraceae</taxon>
        <taxon>Telluria group</taxon>
        <taxon>Pseudoduganella</taxon>
    </lineage>
</organism>
<dbReference type="Pfam" id="PF10973">
    <property type="entry name" value="DUF2799"/>
    <property type="match status" value="1"/>
</dbReference>
<comment type="caution">
    <text evidence="2">The sequence shown here is derived from an EMBL/GenBank/DDBJ whole genome shotgun (WGS) entry which is preliminary data.</text>
</comment>
<sequence>MMTNLLKLIPVLAVTGALLSGCETMSKSECATANWSDVGLRDGMGGKAMSVLDDRVSDCSKAGVKVDMQRYMAGREQGLRDFCRLEKAAPLGLSGTSYSGVCPPQIDLEFRRRHQIGYNVYQMRSRVNDLNSRSERLQHRLREADRDEEKQVKAADKEDDRKRIRREFDDKRRNLRNELRDVDRDIQRARDNLRDAEYVLDSMR</sequence>
<name>A0A6L6Q2Q1_9BURK</name>
<accession>A0A6L6Q2Q1</accession>
<dbReference type="RefSeq" id="WP_155440114.1">
    <property type="nucleotide sequence ID" value="NZ_WNLA01000011.1"/>
</dbReference>
<evidence type="ECO:0000256" key="1">
    <source>
        <dbReference type="SAM" id="Coils"/>
    </source>
</evidence>
<proteinExistence type="predicted"/>
<keyword evidence="3" id="KW-1185">Reference proteome</keyword>
<feature type="coiled-coil region" evidence="1">
    <location>
        <begin position="127"/>
        <end position="199"/>
    </location>
</feature>
<reference evidence="2 3" key="1">
    <citation type="submission" date="2019-11" db="EMBL/GenBank/DDBJ databases">
        <title>Type strains purchased from KCTC, JCM and DSMZ.</title>
        <authorList>
            <person name="Lu H."/>
        </authorList>
    </citation>
    <scope>NUCLEOTIDE SEQUENCE [LARGE SCALE GENOMIC DNA]</scope>
    <source>
        <strain evidence="2 3">KCTC 42409</strain>
    </source>
</reference>
<dbReference type="AlphaFoldDB" id="A0A6L6Q2Q1"/>
<dbReference type="OrthoDB" id="5917215at2"/>
<gene>
    <name evidence="2" type="ORF">GM668_16865</name>
</gene>
<dbReference type="InterPro" id="IPR021242">
    <property type="entry name" value="DUF2799"/>
</dbReference>
<protein>
    <submittedName>
        <fullName evidence="2">DUF2799 domain-containing protein</fullName>
    </submittedName>
</protein>
<keyword evidence="1" id="KW-0175">Coiled coil</keyword>
<dbReference type="Proteomes" id="UP000484015">
    <property type="component" value="Unassembled WGS sequence"/>
</dbReference>
<evidence type="ECO:0000313" key="2">
    <source>
        <dbReference type="EMBL" id="MTW03756.1"/>
    </source>
</evidence>
<dbReference type="PROSITE" id="PS51257">
    <property type="entry name" value="PROKAR_LIPOPROTEIN"/>
    <property type="match status" value="1"/>
</dbReference>